<dbReference type="Gene3D" id="3.40.50.720">
    <property type="entry name" value="NAD(P)-binding Rossmann-like Domain"/>
    <property type="match status" value="1"/>
</dbReference>
<keyword evidence="2" id="KW-0560">Oxidoreductase</keyword>
<name>D4GCU1_PANAM</name>
<dbReference type="InterPro" id="IPR057326">
    <property type="entry name" value="KR_dom"/>
</dbReference>
<dbReference type="eggNOG" id="COG1028">
    <property type="taxonomic scope" value="Bacteria"/>
</dbReference>
<comment type="similarity">
    <text evidence="1 3">Belongs to the short-chain dehydrogenases/reductases (SDR) family.</text>
</comment>
<dbReference type="CDD" id="cd05374">
    <property type="entry name" value="17beta-HSD-like_SDR_c"/>
    <property type="match status" value="1"/>
</dbReference>
<dbReference type="PRINTS" id="PR00081">
    <property type="entry name" value="GDHRDH"/>
</dbReference>
<dbReference type="InterPro" id="IPR002347">
    <property type="entry name" value="SDR_fam"/>
</dbReference>
<reference evidence="5 6" key="1">
    <citation type="journal article" date="2010" name="J. Bacteriol.">
        <title>Genome sequence of Pantoea ananatis LMG20103, the causative agent of Eucalyptus blight and dieback.</title>
        <authorList>
            <person name="De Maayer P."/>
            <person name="Chan W.Y."/>
            <person name="Venter S.N."/>
            <person name="Toth I.K."/>
            <person name="Birch P.R."/>
            <person name="Joubert F."/>
            <person name="Coutinho T.A."/>
        </authorList>
    </citation>
    <scope>NUCLEOTIDE SEQUENCE [LARGE SCALE GENOMIC DNA]</scope>
    <source>
        <strain evidence="5 6">LMG 20103</strain>
    </source>
</reference>
<dbReference type="KEGG" id="pam:PANA_1597"/>
<dbReference type="PANTHER" id="PTHR43976:SF16">
    <property type="entry name" value="SHORT-CHAIN DEHYDROGENASE_REDUCTASE FAMILY PROTEIN"/>
    <property type="match status" value="1"/>
</dbReference>
<dbReference type="PANTHER" id="PTHR43976">
    <property type="entry name" value="SHORT CHAIN DEHYDROGENASE"/>
    <property type="match status" value="1"/>
</dbReference>
<protein>
    <submittedName>
        <fullName evidence="5">YusZ</fullName>
    </submittedName>
</protein>
<dbReference type="SMART" id="SM00822">
    <property type="entry name" value="PKS_KR"/>
    <property type="match status" value="1"/>
</dbReference>
<dbReference type="PROSITE" id="PS00061">
    <property type="entry name" value="ADH_SHORT"/>
    <property type="match status" value="1"/>
</dbReference>
<proteinExistence type="inferred from homology"/>
<dbReference type="EMBL" id="CP001875">
    <property type="protein sequence ID" value="ADD76764.1"/>
    <property type="molecule type" value="Genomic_DNA"/>
</dbReference>
<evidence type="ECO:0000256" key="2">
    <source>
        <dbReference type="ARBA" id="ARBA00023002"/>
    </source>
</evidence>
<evidence type="ECO:0000256" key="1">
    <source>
        <dbReference type="ARBA" id="ARBA00006484"/>
    </source>
</evidence>
<gene>
    <name evidence="5" type="primary">yusZ</name>
    <name evidence="5" type="ordered locus">PANA_1597</name>
</gene>
<dbReference type="Pfam" id="PF00106">
    <property type="entry name" value="adh_short"/>
    <property type="match status" value="1"/>
</dbReference>
<dbReference type="SUPFAM" id="SSF51735">
    <property type="entry name" value="NAD(P)-binding Rossmann-fold domains"/>
    <property type="match status" value="1"/>
</dbReference>
<feature type="domain" description="Ketoreductase" evidence="4">
    <location>
        <begin position="7"/>
        <end position="188"/>
    </location>
</feature>
<dbReference type="GO" id="GO:0016491">
    <property type="term" value="F:oxidoreductase activity"/>
    <property type="evidence" value="ECO:0007669"/>
    <property type="project" value="UniProtKB-KW"/>
</dbReference>
<dbReference type="HOGENOM" id="CLU_010194_2_9_6"/>
<dbReference type="STRING" id="706191.PANA_1597"/>
<evidence type="ECO:0000313" key="6">
    <source>
        <dbReference type="Proteomes" id="UP000001702"/>
    </source>
</evidence>
<dbReference type="AlphaFoldDB" id="D4GCU1"/>
<dbReference type="InterPro" id="IPR051911">
    <property type="entry name" value="SDR_oxidoreductase"/>
</dbReference>
<keyword evidence="6" id="KW-1185">Reference proteome</keyword>
<dbReference type="PRINTS" id="PR00080">
    <property type="entry name" value="SDRFAMILY"/>
</dbReference>
<evidence type="ECO:0000256" key="3">
    <source>
        <dbReference type="RuleBase" id="RU000363"/>
    </source>
</evidence>
<dbReference type="InterPro" id="IPR020904">
    <property type="entry name" value="Sc_DH/Rdtase_CS"/>
</dbReference>
<accession>D4GCU1</accession>
<evidence type="ECO:0000313" key="5">
    <source>
        <dbReference type="EMBL" id="ADD76764.1"/>
    </source>
</evidence>
<evidence type="ECO:0000259" key="4">
    <source>
        <dbReference type="SMART" id="SM00822"/>
    </source>
</evidence>
<organism evidence="5 6">
    <name type="scientific">Pantoea ananatis (strain LMG 20103)</name>
    <dbReference type="NCBI Taxonomy" id="706191"/>
    <lineage>
        <taxon>Bacteria</taxon>
        <taxon>Pseudomonadati</taxon>
        <taxon>Pseudomonadota</taxon>
        <taxon>Gammaproteobacteria</taxon>
        <taxon>Enterobacterales</taxon>
        <taxon>Erwiniaceae</taxon>
        <taxon>Pantoea</taxon>
    </lineage>
</organism>
<sequence>MRGMKMKTWLITGASRGLGLVIARAALENGDNVIATARRPEKLSGLNDIANGKLLVVKLELNDTESVDKAVKAGIEAFGSLNILVNNAGYGQLGFFEEIDAEAVETQIAVNFLGTLNVTRAVLPVMRQAGKGHIINIASIAGVEGFGGSSVYCASKHAMAGWSEGLAHEVADFGIAVTCLYPGRFRTDFLDRSSVRYGSKSIDSYATESLKRIEELDAGNHVQPGDPEKLASVLVQLTNMPAPPIILPLGSDALKVFEKKKEQFDSVIKKYGDLVSSTDY</sequence>
<dbReference type="InterPro" id="IPR036291">
    <property type="entry name" value="NAD(P)-bd_dom_sf"/>
</dbReference>
<dbReference type="Proteomes" id="UP000001702">
    <property type="component" value="Chromosome"/>
</dbReference>